<evidence type="ECO:0000313" key="2">
    <source>
        <dbReference type="EMBL" id="CUN52711.1"/>
    </source>
</evidence>
<evidence type="ECO:0000313" key="3">
    <source>
        <dbReference type="Proteomes" id="UP000095679"/>
    </source>
</evidence>
<feature type="transmembrane region" description="Helical" evidence="1">
    <location>
        <begin position="63"/>
        <end position="85"/>
    </location>
</feature>
<keyword evidence="1" id="KW-0472">Membrane</keyword>
<evidence type="ECO:0000256" key="1">
    <source>
        <dbReference type="SAM" id="Phobius"/>
    </source>
</evidence>
<reference evidence="2 3" key="1">
    <citation type="submission" date="2015-09" db="EMBL/GenBank/DDBJ databases">
        <authorList>
            <consortium name="Pathogen Informatics"/>
        </authorList>
    </citation>
    <scope>NUCLEOTIDE SEQUENCE [LARGE SCALE GENOMIC DNA]</scope>
    <source>
        <strain evidence="2 3">2789STDY5834835</strain>
    </source>
</reference>
<feature type="transmembrane region" description="Helical" evidence="1">
    <location>
        <begin position="20"/>
        <end position="43"/>
    </location>
</feature>
<keyword evidence="1" id="KW-0812">Transmembrane</keyword>
<dbReference type="AlphaFoldDB" id="A0A173XLD9"/>
<organism evidence="2 3">
    <name type="scientific">Anaerobutyricum hallii</name>
    <dbReference type="NCBI Taxonomy" id="39488"/>
    <lineage>
        <taxon>Bacteria</taxon>
        <taxon>Bacillati</taxon>
        <taxon>Bacillota</taxon>
        <taxon>Clostridia</taxon>
        <taxon>Lachnospirales</taxon>
        <taxon>Lachnospiraceae</taxon>
        <taxon>Anaerobutyricum</taxon>
    </lineage>
</organism>
<dbReference type="EMBL" id="CYZL01000001">
    <property type="protein sequence ID" value="CUN52711.1"/>
    <property type="molecule type" value="Genomic_DNA"/>
</dbReference>
<dbReference type="Proteomes" id="UP000095679">
    <property type="component" value="Unassembled WGS sequence"/>
</dbReference>
<accession>A0A173XLD9</accession>
<protein>
    <submittedName>
        <fullName evidence="2">Uncharacterized protein</fullName>
    </submittedName>
</protein>
<proteinExistence type="predicted"/>
<feature type="transmembrane region" description="Helical" evidence="1">
    <location>
        <begin position="97"/>
        <end position="116"/>
    </location>
</feature>
<dbReference type="RefSeq" id="WP_055297851.1">
    <property type="nucleotide sequence ID" value="NZ_BLYK01000002.1"/>
</dbReference>
<keyword evidence="1" id="KW-1133">Transmembrane helix</keyword>
<gene>
    <name evidence="2" type="ORF">ERS852450_00167</name>
</gene>
<name>A0A173XLD9_9FIRM</name>
<sequence>MRSLSTKRNLLTKGNAKKVFFRALPFFMFAFFVFMNSVCPAFADTAYKSDVSKLAKSVVDIVGYIFRVVGIIMAVYAIGTLIQAFQSNNPDAQSRGATTAVVAVILIFIPTIIKSLDLTSYLTK</sequence>